<protein>
    <recommendedName>
        <fullName evidence="3">DUF1876 domain-containing protein</fullName>
    </recommendedName>
</protein>
<evidence type="ECO:0000313" key="2">
    <source>
        <dbReference type="Proteomes" id="UP000186096"/>
    </source>
</evidence>
<evidence type="ECO:0008006" key="3">
    <source>
        <dbReference type="Google" id="ProtNLM"/>
    </source>
</evidence>
<sequence>MTTKRWNIGIDITEQDDETYACARLTTADGVDVTGAGHAHRSPDDRSIPEIGDEIATARALARLSHCLNQIAVKKMAPQQHVLQEVVEPNLPWELPE</sequence>
<dbReference type="STRING" id="58117.SAMN05421833_13871"/>
<proteinExistence type="predicted"/>
<keyword evidence="2" id="KW-1185">Reference proteome</keyword>
<dbReference type="InterPro" id="IPR038070">
    <property type="entry name" value="Rv2632c-like_sf"/>
</dbReference>
<gene>
    <name evidence="1" type="ORF">SAMN05421833_13871</name>
</gene>
<dbReference type="InterPro" id="IPR015057">
    <property type="entry name" value="Rv2632c-like"/>
</dbReference>
<accession>A0A1N7H7K9</accession>
<evidence type="ECO:0000313" key="1">
    <source>
        <dbReference type="EMBL" id="SIS20812.1"/>
    </source>
</evidence>
<reference evidence="2" key="1">
    <citation type="submission" date="2017-01" db="EMBL/GenBank/DDBJ databases">
        <authorList>
            <person name="Varghese N."/>
            <person name="Submissions S."/>
        </authorList>
    </citation>
    <scope>NUCLEOTIDE SEQUENCE [LARGE SCALE GENOMIC DNA]</scope>
    <source>
        <strain evidence="2">ATCC 12950</strain>
    </source>
</reference>
<dbReference type="Proteomes" id="UP000186096">
    <property type="component" value="Unassembled WGS sequence"/>
</dbReference>
<dbReference type="Pfam" id="PF08962">
    <property type="entry name" value="Rv2632c-like"/>
    <property type="match status" value="1"/>
</dbReference>
<dbReference type="OrthoDB" id="4828144at2"/>
<organism evidence="1 2">
    <name type="scientific">Microbispora rosea</name>
    <dbReference type="NCBI Taxonomy" id="58117"/>
    <lineage>
        <taxon>Bacteria</taxon>
        <taxon>Bacillati</taxon>
        <taxon>Actinomycetota</taxon>
        <taxon>Actinomycetes</taxon>
        <taxon>Streptosporangiales</taxon>
        <taxon>Streptosporangiaceae</taxon>
        <taxon>Microbispora</taxon>
    </lineage>
</organism>
<dbReference type="RefSeq" id="WP_076442104.1">
    <property type="nucleotide sequence ID" value="NZ_FTNI01000038.1"/>
</dbReference>
<dbReference type="AlphaFoldDB" id="A0A1N7H7K9"/>
<name>A0A1N7H7K9_9ACTN</name>
<dbReference type="SUPFAM" id="SSF143212">
    <property type="entry name" value="Rv2632c-like"/>
    <property type="match status" value="1"/>
</dbReference>
<dbReference type="Gene3D" id="3.30.160.240">
    <property type="entry name" value="Rv1738"/>
    <property type="match status" value="1"/>
</dbReference>
<dbReference type="EMBL" id="FTNI01000038">
    <property type="protein sequence ID" value="SIS20812.1"/>
    <property type="molecule type" value="Genomic_DNA"/>
</dbReference>